<dbReference type="InterPro" id="IPR029058">
    <property type="entry name" value="AB_hydrolase_fold"/>
</dbReference>
<dbReference type="InterPro" id="IPR051049">
    <property type="entry name" value="Dienelactone_hydrolase-like"/>
</dbReference>
<dbReference type="PANTHER" id="PTHR46623:SF6">
    <property type="entry name" value="ALPHA_BETA-HYDROLASES SUPERFAMILY PROTEIN"/>
    <property type="match status" value="1"/>
</dbReference>
<keyword evidence="3" id="KW-1185">Reference proteome</keyword>
<dbReference type="EC" id="3.1.-.-" evidence="2"/>
<dbReference type="RefSeq" id="WP_344035555.1">
    <property type="nucleotide sequence ID" value="NZ_BAAAKE010000003.1"/>
</dbReference>
<dbReference type="SUPFAM" id="SSF53474">
    <property type="entry name" value="alpha/beta-Hydrolases"/>
    <property type="match status" value="1"/>
</dbReference>
<dbReference type="Proteomes" id="UP001595833">
    <property type="component" value="Unassembled WGS sequence"/>
</dbReference>
<reference evidence="3" key="1">
    <citation type="journal article" date="2019" name="Int. J. Syst. Evol. Microbiol.">
        <title>The Global Catalogue of Microorganisms (GCM) 10K type strain sequencing project: providing services to taxonomists for standard genome sequencing and annotation.</title>
        <authorList>
            <consortium name="The Broad Institute Genomics Platform"/>
            <consortium name="The Broad Institute Genome Sequencing Center for Infectious Disease"/>
            <person name="Wu L."/>
            <person name="Ma J."/>
        </authorList>
    </citation>
    <scope>NUCLEOTIDE SEQUENCE [LARGE SCALE GENOMIC DNA]</scope>
    <source>
        <strain evidence="3">KCTC 12848</strain>
    </source>
</reference>
<dbReference type="Pfam" id="PF01738">
    <property type="entry name" value="DLH"/>
    <property type="match status" value="1"/>
</dbReference>
<evidence type="ECO:0000313" key="2">
    <source>
        <dbReference type="EMBL" id="MFC5059523.1"/>
    </source>
</evidence>
<evidence type="ECO:0000313" key="3">
    <source>
        <dbReference type="Proteomes" id="UP001595833"/>
    </source>
</evidence>
<gene>
    <name evidence="2" type="ORF">ACFPFM_37900</name>
</gene>
<proteinExistence type="predicted"/>
<dbReference type="InterPro" id="IPR002925">
    <property type="entry name" value="Dienelactn_hydro"/>
</dbReference>
<protein>
    <submittedName>
        <fullName evidence="2">Dienelactone hydrolase family protein</fullName>
        <ecNumber evidence="2">3.1.-.-</ecNumber>
    </submittedName>
</protein>
<dbReference type="EMBL" id="JBHSJB010000042">
    <property type="protein sequence ID" value="MFC5059523.1"/>
    <property type="molecule type" value="Genomic_DNA"/>
</dbReference>
<accession>A0ABV9YD29</accession>
<dbReference type="PANTHER" id="PTHR46623">
    <property type="entry name" value="CARBOXYMETHYLENEBUTENOLIDASE-RELATED"/>
    <property type="match status" value="1"/>
</dbReference>
<sequence length="188" mass="19868">MTDIVLFHHAQGLTPGVHAFADRLRAAGHRVTTPDLFDGRVFATVEEGVAHAEEIGFDAVVQRGVEAVAGLPERVVYAGSSLGAMPAQKLAQTRPGALAVLLYHGAVPATAFAPSWPAGVAVQAHVNDEDAWGDLDVMRELVGLVPDAELFTYRGSTHLFTDSSLDAYDAAATELVVERSLALVARLS</sequence>
<evidence type="ECO:0000259" key="1">
    <source>
        <dbReference type="Pfam" id="PF01738"/>
    </source>
</evidence>
<feature type="domain" description="Dienelactone hydrolase" evidence="1">
    <location>
        <begin position="4"/>
        <end position="185"/>
    </location>
</feature>
<dbReference type="GO" id="GO:0016787">
    <property type="term" value="F:hydrolase activity"/>
    <property type="evidence" value="ECO:0007669"/>
    <property type="project" value="UniProtKB-KW"/>
</dbReference>
<keyword evidence="2" id="KW-0378">Hydrolase</keyword>
<name>A0ABV9YD29_9PSEU</name>
<organism evidence="2 3">
    <name type="scientific">Saccharothrix xinjiangensis</name>
    <dbReference type="NCBI Taxonomy" id="204798"/>
    <lineage>
        <taxon>Bacteria</taxon>
        <taxon>Bacillati</taxon>
        <taxon>Actinomycetota</taxon>
        <taxon>Actinomycetes</taxon>
        <taxon>Pseudonocardiales</taxon>
        <taxon>Pseudonocardiaceae</taxon>
        <taxon>Saccharothrix</taxon>
    </lineage>
</organism>
<comment type="caution">
    <text evidence="2">The sequence shown here is derived from an EMBL/GenBank/DDBJ whole genome shotgun (WGS) entry which is preliminary data.</text>
</comment>
<dbReference type="Gene3D" id="3.40.50.1820">
    <property type="entry name" value="alpha/beta hydrolase"/>
    <property type="match status" value="1"/>
</dbReference>